<dbReference type="AlphaFoldDB" id="A0A0D7E559"/>
<feature type="domain" description="UvrD-like helicase ATP-binding" evidence="9">
    <location>
        <begin position="185"/>
        <end position="232"/>
    </location>
</feature>
<geneLocation type="plasmid" evidence="12">
    <name>p1_PM101005</name>
</geneLocation>
<reference evidence="11 13" key="1">
    <citation type="submission" date="2014-11" db="EMBL/GenBank/DDBJ databases">
        <title>Genomics and ecophysiology of heterotrophic nitrogen fixing bacteria isolated from estuarine surface water.</title>
        <authorList>
            <person name="Bentzon-Tilia M."/>
            <person name="Severin I."/>
            <person name="Hansen L.H."/>
            <person name="Riemann L."/>
        </authorList>
    </citation>
    <scope>NUCLEOTIDE SEQUENCE [LARGE SCALE GENOMIC DNA]</scope>
    <source>
        <strain evidence="11 13">BAL361</strain>
    </source>
</reference>
<dbReference type="GO" id="GO:0016787">
    <property type="term" value="F:hydrolase activity"/>
    <property type="evidence" value="ECO:0007669"/>
    <property type="project" value="UniProtKB-KW"/>
</dbReference>
<evidence type="ECO:0000313" key="11">
    <source>
        <dbReference type="EMBL" id="KIZ36003.1"/>
    </source>
</evidence>
<dbReference type="Pfam" id="PF13361">
    <property type="entry name" value="UvrD_C"/>
    <property type="match status" value="1"/>
</dbReference>
<dbReference type="SUPFAM" id="SSF52540">
    <property type="entry name" value="P-loop containing nucleoside triphosphate hydrolases"/>
    <property type="match status" value="1"/>
</dbReference>
<evidence type="ECO:0000256" key="1">
    <source>
        <dbReference type="ARBA" id="ARBA00022741"/>
    </source>
</evidence>
<dbReference type="EMBL" id="CP046903">
    <property type="protein sequence ID" value="QGZ32914.1"/>
    <property type="molecule type" value="Genomic_DNA"/>
</dbReference>
<proteinExistence type="predicted"/>
<dbReference type="PANTHER" id="PTHR11070">
    <property type="entry name" value="UVRD / RECB / PCRA DNA HELICASE FAMILY MEMBER"/>
    <property type="match status" value="1"/>
</dbReference>
<sequence>MNPTHEQQPIIDYRGPYLVVKAYAGCGKTATLEAFAYANTSIKILYLAYNKAIKDEAMARFPDNVICKTGHQLAWPRFGTRYAHKLGNPKLTDVSKLLATRDWGFVRHVMAVFNNFTSSAEPEIGMCHFIAALSDEERDAYGDSRIEKLLNGAGAVWEAMTDEKSAFVCAHDAYLKLYQLSDPQLDYDCILLDEAQDTNPVLGAIVAGQRGQKIFVGDKLQQIYRWRGAENALDKQIEQGAEAMYLTNSFRFGPMIAGVANAILRLQGETRPLVGLGPADRVQTSMSGIRGQYTILNRTVTGVLMSAIDSVANGLTVFWNGGIEAYNLSQLEDVYYLKTNKHSQIQDYRLKHFKSYEAYTDAAEASEDPEMLRTMRILKTYGDIPRLISSLRQCTVDDITEADVVLSTAHRAKGLEWDVVLLEEDFPDIFDEERVDPSQVGDELNLLYVAVTRARRTLVINSIVQTIIVRAHRAAKRGLPASRESLHD</sequence>
<dbReference type="Pfam" id="PF00580">
    <property type="entry name" value="UvrD-helicase"/>
    <property type="match status" value="1"/>
</dbReference>
<evidence type="ECO:0000259" key="10">
    <source>
        <dbReference type="Pfam" id="PF13361"/>
    </source>
</evidence>
<keyword evidence="2" id="KW-0378">Hydrolase</keyword>
<evidence type="ECO:0000313" key="12">
    <source>
        <dbReference type="EMBL" id="QGZ32914.1"/>
    </source>
</evidence>
<evidence type="ECO:0000256" key="3">
    <source>
        <dbReference type="ARBA" id="ARBA00022806"/>
    </source>
</evidence>
<evidence type="ECO:0000256" key="7">
    <source>
        <dbReference type="ARBA" id="ARBA00034808"/>
    </source>
</evidence>
<evidence type="ECO:0000256" key="4">
    <source>
        <dbReference type="ARBA" id="ARBA00022840"/>
    </source>
</evidence>
<evidence type="ECO:0000256" key="8">
    <source>
        <dbReference type="ARBA" id="ARBA00048988"/>
    </source>
</evidence>
<reference evidence="12 14" key="2">
    <citation type="submission" date="2019-12" db="EMBL/GenBank/DDBJ databases">
        <title>Complete genome sequence of Pseudomonas stutzeri.</title>
        <authorList>
            <person name="Lim S.R."/>
            <person name="Kim J.H."/>
        </authorList>
    </citation>
    <scope>NUCLEOTIDE SEQUENCE [LARGE SCALE GENOMIC DNA]</scope>
    <source>
        <strain evidence="12 14">PM101005</strain>
        <plasmid evidence="12">p1_PM101005</plasmid>
        <plasmid evidence="14">p1_pm101005</plasmid>
    </source>
</reference>
<accession>A0A0D7E559</accession>
<dbReference type="InterPro" id="IPR014016">
    <property type="entry name" value="UvrD-like_ATP-bd"/>
</dbReference>
<dbReference type="InterPro" id="IPR014017">
    <property type="entry name" value="DNA_helicase_UvrD-like_C"/>
</dbReference>
<gene>
    <name evidence="12" type="ORF">GQA94_22575</name>
    <name evidence="11" type="ORF">LO50_11260</name>
</gene>
<dbReference type="PATRIC" id="fig|316.110.peg.4880"/>
<keyword evidence="1" id="KW-0547">Nucleotide-binding</keyword>
<dbReference type="Proteomes" id="UP000032439">
    <property type="component" value="Unassembled WGS sequence"/>
</dbReference>
<dbReference type="Proteomes" id="UP000438983">
    <property type="component" value="Plasmid p1_PM101005"/>
</dbReference>
<dbReference type="OrthoDB" id="5318045at2"/>
<dbReference type="GO" id="GO:0000724">
    <property type="term" value="P:double-strand break repair via homologous recombination"/>
    <property type="evidence" value="ECO:0007669"/>
    <property type="project" value="TreeGrafter"/>
</dbReference>
<evidence type="ECO:0000259" key="9">
    <source>
        <dbReference type="Pfam" id="PF00580"/>
    </source>
</evidence>
<organism evidence="11 13">
    <name type="scientific">Stutzerimonas stutzeri</name>
    <name type="common">Pseudomonas stutzeri</name>
    <dbReference type="NCBI Taxonomy" id="316"/>
    <lineage>
        <taxon>Bacteria</taxon>
        <taxon>Pseudomonadati</taxon>
        <taxon>Pseudomonadota</taxon>
        <taxon>Gammaproteobacteria</taxon>
        <taxon>Pseudomonadales</taxon>
        <taxon>Pseudomonadaceae</taxon>
        <taxon>Stutzerimonas</taxon>
    </lineage>
</organism>
<dbReference type="GO" id="GO:0043138">
    <property type="term" value="F:3'-5' DNA helicase activity"/>
    <property type="evidence" value="ECO:0007669"/>
    <property type="project" value="UniProtKB-EC"/>
</dbReference>
<evidence type="ECO:0000256" key="6">
    <source>
        <dbReference type="ARBA" id="ARBA00034617"/>
    </source>
</evidence>
<dbReference type="Gene3D" id="3.40.50.300">
    <property type="entry name" value="P-loop containing nucleotide triphosphate hydrolases"/>
    <property type="match status" value="2"/>
</dbReference>
<protein>
    <recommendedName>
        <fullName evidence="7">DNA 3'-5' helicase</fullName>
        <ecNumber evidence="7">5.6.2.4</ecNumber>
    </recommendedName>
</protein>
<keyword evidence="4" id="KW-0067">ATP-binding</keyword>
<dbReference type="RefSeq" id="WP_019406501.1">
    <property type="nucleotide sequence ID" value="NZ_CP046903.1"/>
</dbReference>
<evidence type="ECO:0000313" key="13">
    <source>
        <dbReference type="Proteomes" id="UP000032439"/>
    </source>
</evidence>
<comment type="catalytic activity">
    <reaction evidence="6">
        <text>Couples ATP hydrolysis with the unwinding of duplex DNA by translocating in the 3'-5' direction.</text>
        <dbReference type="EC" id="5.6.2.4"/>
    </reaction>
</comment>
<dbReference type="EC" id="5.6.2.4" evidence="7"/>
<keyword evidence="5" id="KW-0413">Isomerase</keyword>
<evidence type="ECO:0000256" key="5">
    <source>
        <dbReference type="ARBA" id="ARBA00023235"/>
    </source>
</evidence>
<evidence type="ECO:0000313" key="14">
    <source>
        <dbReference type="Proteomes" id="UP000438983"/>
    </source>
</evidence>
<name>A0A0D7E559_STUST</name>
<dbReference type="GO" id="GO:0031297">
    <property type="term" value="P:replication fork processing"/>
    <property type="evidence" value="ECO:0007669"/>
    <property type="project" value="TreeGrafter"/>
</dbReference>
<dbReference type="GO" id="GO:0005524">
    <property type="term" value="F:ATP binding"/>
    <property type="evidence" value="ECO:0007669"/>
    <property type="project" value="UniProtKB-KW"/>
</dbReference>
<dbReference type="InterPro" id="IPR000212">
    <property type="entry name" value="DNA_helicase_UvrD/REP"/>
</dbReference>
<dbReference type="GO" id="GO:0003677">
    <property type="term" value="F:DNA binding"/>
    <property type="evidence" value="ECO:0007669"/>
    <property type="project" value="InterPro"/>
</dbReference>
<evidence type="ECO:0000256" key="2">
    <source>
        <dbReference type="ARBA" id="ARBA00022801"/>
    </source>
</evidence>
<feature type="domain" description="UvrD-like helicase C-terminal" evidence="10">
    <location>
        <begin position="331"/>
        <end position="462"/>
    </location>
</feature>
<keyword evidence="12" id="KW-0614">Plasmid</keyword>
<comment type="catalytic activity">
    <reaction evidence="8">
        <text>ATP + H2O = ADP + phosphate + H(+)</text>
        <dbReference type="Rhea" id="RHEA:13065"/>
        <dbReference type="ChEBI" id="CHEBI:15377"/>
        <dbReference type="ChEBI" id="CHEBI:15378"/>
        <dbReference type="ChEBI" id="CHEBI:30616"/>
        <dbReference type="ChEBI" id="CHEBI:43474"/>
        <dbReference type="ChEBI" id="CHEBI:456216"/>
        <dbReference type="EC" id="5.6.2.4"/>
    </reaction>
</comment>
<dbReference type="EMBL" id="JXXD01000097">
    <property type="protein sequence ID" value="KIZ36003.1"/>
    <property type="molecule type" value="Genomic_DNA"/>
</dbReference>
<keyword evidence="3 11" id="KW-0347">Helicase</keyword>
<dbReference type="InterPro" id="IPR027417">
    <property type="entry name" value="P-loop_NTPase"/>
</dbReference>
<geneLocation type="plasmid" evidence="14">
    <name>p1_pm101005</name>
</geneLocation>
<dbReference type="PANTHER" id="PTHR11070:SF30">
    <property type="entry name" value="F-BOX DNA HELICASE 1"/>
    <property type="match status" value="1"/>
</dbReference>